<dbReference type="EMBL" id="JACCBE010000001">
    <property type="protein sequence ID" value="NYD57633.1"/>
    <property type="molecule type" value="Genomic_DNA"/>
</dbReference>
<sequence>MQRRRLIAIAIYLIVSVLALFLVAGHGPWTGRVLFTVSQSHGMHTGDIPVILLWLAGMACSVALWRDDSP</sequence>
<evidence type="ECO:0000313" key="2">
    <source>
        <dbReference type="EMBL" id="NYD57633.1"/>
    </source>
</evidence>
<dbReference type="Proteomes" id="UP000516957">
    <property type="component" value="Unassembled WGS sequence"/>
</dbReference>
<gene>
    <name evidence="2" type="ORF">BKA08_001871</name>
</gene>
<dbReference type="AlphaFoldDB" id="A0A7Y9F177"/>
<evidence type="ECO:0000256" key="1">
    <source>
        <dbReference type="SAM" id="Phobius"/>
    </source>
</evidence>
<keyword evidence="1" id="KW-0812">Transmembrane</keyword>
<feature type="transmembrane region" description="Helical" evidence="1">
    <location>
        <begin position="48"/>
        <end position="65"/>
    </location>
</feature>
<keyword evidence="3" id="KW-1185">Reference proteome</keyword>
<reference evidence="2 3" key="1">
    <citation type="submission" date="2020-07" db="EMBL/GenBank/DDBJ databases">
        <title>Sequencing the genomes of 1000 actinobacteria strains.</title>
        <authorList>
            <person name="Klenk H.-P."/>
        </authorList>
    </citation>
    <scope>NUCLEOTIDE SEQUENCE [LARGE SCALE GENOMIC DNA]</scope>
    <source>
        <strain evidence="2 3">DSM 18965</strain>
    </source>
</reference>
<organism evidence="2 3">
    <name type="scientific">Nocardioides marinisabuli</name>
    <dbReference type="NCBI Taxonomy" id="419476"/>
    <lineage>
        <taxon>Bacteria</taxon>
        <taxon>Bacillati</taxon>
        <taxon>Actinomycetota</taxon>
        <taxon>Actinomycetes</taxon>
        <taxon>Propionibacteriales</taxon>
        <taxon>Nocardioidaceae</taxon>
        <taxon>Nocardioides</taxon>
    </lineage>
</organism>
<dbReference type="RefSeq" id="WP_179615369.1">
    <property type="nucleotide sequence ID" value="NZ_CP059163.1"/>
</dbReference>
<name>A0A7Y9F177_9ACTN</name>
<proteinExistence type="predicted"/>
<protein>
    <submittedName>
        <fullName evidence="2">Uncharacterized protein</fullName>
    </submittedName>
</protein>
<feature type="transmembrane region" description="Helical" evidence="1">
    <location>
        <begin position="7"/>
        <end position="28"/>
    </location>
</feature>
<comment type="caution">
    <text evidence="2">The sequence shown here is derived from an EMBL/GenBank/DDBJ whole genome shotgun (WGS) entry which is preliminary data.</text>
</comment>
<keyword evidence="1" id="KW-1133">Transmembrane helix</keyword>
<keyword evidence="1" id="KW-0472">Membrane</keyword>
<accession>A0A7Y9F177</accession>
<evidence type="ECO:0000313" key="3">
    <source>
        <dbReference type="Proteomes" id="UP000516957"/>
    </source>
</evidence>